<accession>A0ABW3P3Y6</accession>
<reference evidence="11" key="1">
    <citation type="journal article" date="2019" name="Int. J. Syst. Evol. Microbiol.">
        <title>The Global Catalogue of Microorganisms (GCM) 10K type strain sequencing project: providing services to taxonomists for standard genome sequencing and annotation.</title>
        <authorList>
            <consortium name="The Broad Institute Genomics Platform"/>
            <consortium name="The Broad Institute Genome Sequencing Center for Infectious Disease"/>
            <person name="Wu L."/>
            <person name="Ma J."/>
        </authorList>
    </citation>
    <scope>NUCLEOTIDE SEQUENCE [LARGE SCALE GENOMIC DNA]</scope>
    <source>
        <strain evidence="11">CCUG 54329</strain>
    </source>
</reference>
<evidence type="ECO:0000256" key="1">
    <source>
        <dbReference type="ARBA" id="ARBA00004141"/>
    </source>
</evidence>
<name>A0ABW3P3Y6_9SPHN</name>
<evidence type="ECO:0000256" key="5">
    <source>
        <dbReference type="ARBA" id="ARBA00022989"/>
    </source>
</evidence>
<organism evidence="10 11">
    <name type="scientific">Sphingobium olei</name>
    <dbReference type="NCBI Taxonomy" id="420955"/>
    <lineage>
        <taxon>Bacteria</taxon>
        <taxon>Pseudomonadati</taxon>
        <taxon>Pseudomonadota</taxon>
        <taxon>Alphaproteobacteria</taxon>
        <taxon>Sphingomonadales</taxon>
        <taxon>Sphingomonadaceae</taxon>
        <taxon>Sphingobium</taxon>
    </lineage>
</organism>
<keyword evidence="6 8" id="KW-0472">Membrane</keyword>
<keyword evidence="4 8" id="KW-0812">Transmembrane</keyword>
<comment type="caution">
    <text evidence="10">The sequence shown here is derived from an EMBL/GenBank/DDBJ whole genome shotgun (WGS) entry which is preliminary data.</text>
</comment>
<evidence type="ECO:0000313" key="11">
    <source>
        <dbReference type="Proteomes" id="UP001597203"/>
    </source>
</evidence>
<feature type="transmembrane region" description="Helical" evidence="8">
    <location>
        <begin position="29"/>
        <end position="51"/>
    </location>
</feature>
<sequence>MYVLLAVADALAISASFWAACHLLYLRQPSAMAFEQLAMFIPLFLIIAHLNRSYSTPAIHDRWASVGLAVNALVLAAGAVILMAFFMKVSAEWSRLTFVGGVCLSLIAVSTSRYMLVRHAHHIVGDDPYNVMHIFDGVSAADAGSLRGRSIVYSSDMLDPARLDPSTYDRLAKEIRHADRVIVHCPEAKRKIWARVLKGANVQGEVIAPELSDLQPLGIAQRASTPTLIVSRGPLGLKDRLVKRVFDLVVAGSLLLLLAPMLIVVALIIFLQDRGPIFFVQIRVGRSNQMFHIYKFRSMYVENLDHAGNRSASRGDDRITPFGRFIRATSIDEIPQLLNVMKGEMSIVGPRPHALGSMAENKLFWHIDDRYWHRHIIKPGLTGLAQVRGYRGATIVESDLVNRLQSDLEYVQNWTLWRDITILVRTAGVVLHKNAY</sequence>
<keyword evidence="3" id="KW-0808">Transferase</keyword>
<dbReference type="EMBL" id="JBHTLS010000132">
    <property type="protein sequence ID" value="MFD1106437.1"/>
    <property type="molecule type" value="Genomic_DNA"/>
</dbReference>
<evidence type="ECO:0000256" key="4">
    <source>
        <dbReference type="ARBA" id="ARBA00022692"/>
    </source>
</evidence>
<evidence type="ECO:0000256" key="7">
    <source>
        <dbReference type="ARBA" id="ARBA00023169"/>
    </source>
</evidence>
<evidence type="ECO:0000256" key="3">
    <source>
        <dbReference type="ARBA" id="ARBA00022679"/>
    </source>
</evidence>
<evidence type="ECO:0000256" key="8">
    <source>
        <dbReference type="SAM" id="Phobius"/>
    </source>
</evidence>
<protein>
    <submittedName>
        <fullName evidence="10">Exopolysaccharide biosynthesis polyprenyl glycosylphosphotransferase</fullName>
    </submittedName>
</protein>
<feature type="domain" description="Bacterial sugar transferase" evidence="9">
    <location>
        <begin position="243"/>
        <end position="431"/>
    </location>
</feature>
<dbReference type="PANTHER" id="PTHR30576:SF0">
    <property type="entry name" value="UNDECAPRENYL-PHOSPHATE N-ACETYLGALACTOSAMINYL 1-PHOSPHATE TRANSFERASE-RELATED"/>
    <property type="match status" value="1"/>
</dbReference>
<proteinExistence type="inferred from homology"/>
<comment type="similarity">
    <text evidence="2">Belongs to the bacterial sugar transferase family.</text>
</comment>
<feature type="transmembrane region" description="Helical" evidence="8">
    <location>
        <begin position="248"/>
        <end position="271"/>
    </location>
</feature>
<feature type="transmembrane region" description="Helical" evidence="8">
    <location>
        <begin position="93"/>
        <end position="111"/>
    </location>
</feature>
<comment type="subcellular location">
    <subcellularLocation>
        <location evidence="1">Membrane</location>
        <topology evidence="1">Multi-pass membrane protein</topology>
    </subcellularLocation>
</comment>
<keyword evidence="5 8" id="KW-1133">Transmembrane helix</keyword>
<dbReference type="InterPro" id="IPR017475">
    <property type="entry name" value="EPS_sugar_tfrase"/>
</dbReference>
<dbReference type="InterPro" id="IPR003362">
    <property type="entry name" value="Bact_transf"/>
</dbReference>
<keyword evidence="7" id="KW-0270">Exopolysaccharide synthesis</keyword>
<evidence type="ECO:0000259" key="9">
    <source>
        <dbReference type="Pfam" id="PF02397"/>
    </source>
</evidence>
<evidence type="ECO:0000313" key="10">
    <source>
        <dbReference type="EMBL" id="MFD1106437.1"/>
    </source>
</evidence>
<gene>
    <name evidence="10" type="ORF">ACFQ24_16360</name>
</gene>
<dbReference type="Pfam" id="PF02397">
    <property type="entry name" value="Bac_transf"/>
    <property type="match status" value="1"/>
</dbReference>
<dbReference type="Proteomes" id="UP001597203">
    <property type="component" value="Unassembled WGS sequence"/>
</dbReference>
<evidence type="ECO:0000256" key="2">
    <source>
        <dbReference type="ARBA" id="ARBA00006464"/>
    </source>
</evidence>
<keyword evidence="11" id="KW-1185">Reference proteome</keyword>
<dbReference type="NCBIfam" id="TIGR03025">
    <property type="entry name" value="EPS_sugtrans"/>
    <property type="match status" value="1"/>
</dbReference>
<dbReference type="RefSeq" id="WP_380913131.1">
    <property type="nucleotide sequence ID" value="NZ_JBHTLS010000132.1"/>
</dbReference>
<dbReference type="PANTHER" id="PTHR30576">
    <property type="entry name" value="COLANIC BIOSYNTHESIS UDP-GLUCOSE LIPID CARRIER TRANSFERASE"/>
    <property type="match status" value="1"/>
</dbReference>
<evidence type="ECO:0000256" key="6">
    <source>
        <dbReference type="ARBA" id="ARBA00023136"/>
    </source>
</evidence>
<feature type="transmembrane region" description="Helical" evidence="8">
    <location>
        <begin position="63"/>
        <end position="87"/>
    </location>
</feature>